<evidence type="ECO:0008006" key="5">
    <source>
        <dbReference type="Google" id="ProtNLM"/>
    </source>
</evidence>
<gene>
    <name evidence="3" type="ORF">ACWI_11320</name>
</gene>
<accession>A0A1F2PJA0</accession>
<name>A0A1F2PJA0_9FIRM</name>
<evidence type="ECO:0000313" key="4">
    <source>
        <dbReference type="Proteomes" id="UP000176244"/>
    </source>
</evidence>
<organism evidence="3 4">
    <name type="scientific">Acetobacterium wieringae</name>
    <dbReference type="NCBI Taxonomy" id="52694"/>
    <lineage>
        <taxon>Bacteria</taxon>
        <taxon>Bacillati</taxon>
        <taxon>Bacillota</taxon>
        <taxon>Clostridia</taxon>
        <taxon>Eubacteriales</taxon>
        <taxon>Eubacteriaceae</taxon>
        <taxon>Acetobacterium</taxon>
    </lineage>
</organism>
<proteinExistence type="predicted"/>
<evidence type="ECO:0000313" key="3">
    <source>
        <dbReference type="EMBL" id="OFV71403.1"/>
    </source>
</evidence>
<feature type="region of interest" description="Disordered" evidence="1">
    <location>
        <begin position="30"/>
        <end position="53"/>
    </location>
</feature>
<dbReference type="OrthoDB" id="570195at2"/>
<feature type="signal peptide" evidence="2">
    <location>
        <begin position="1"/>
        <end position="24"/>
    </location>
</feature>
<reference evidence="3 4" key="1">
    <citation type="submission" date="2015-09" db="EMBL/GenBank/DDBJ databases">
        <title>Genome sequence of Acetobacterium wieringae DSM 1911.</title>
        <authorList>
            <person name="Poehlein A."/>
            <person name="Bengelsdorf F.R."/>
            <person name="Schiel-Bengelsdorf B."/>
            <person name="Duerre P."/>
            <person name="Daniel R."/>
        </authorList>
    </citation>
    <scope>NUCLEOTIDE SEQUENCE [LARGE SCALE GENOMIC DNA]</scope>
    <source>
        <strain evidence="3 4">DSM 1911</strain>
    </source>
</reference>
<dbReference type="Proteomes" id="UP000176244">
    <property type="component" value="Unassembled WGS sequence"/>
</dbReference>
<evidence type="ECO:0000256" key="1">
    <source>
        <dbReference type="SAM" id="MobiDB-lite"/>
    </source>
</evidence>
<sequence length="208" mass="21991">MMKVSAKNWGLIGFVLLCSLVLLTGCGQPAGQKDSSDQVAGQTTEKESTDQAGENVSDFFNKVQIGQTKAEVDAALGVTPTSPVEGAFDYVDENGNGVTVIFMERSLGDGSPKVALSKKLIGTEKYIIAATDDQRITEEQAEKIIEGMTYDEVKGILGQDGFVVSETEGSGGAITTERYWVKPGIASMLSVTFAGPAGSDLSTFILNF</sequence>
<dbReference type="EMBL" id="LKEU01000023">
    <property type="protein sequence ID" value="OFV71403.1"/>
    <property type="molecule type" value="Genomic_DNA"/>
</dbReference>
<dbReference type="AlphaFoldDB" id="A0A1F2PJA0"/>
<protein>
    <recommendedName>
        <fullName evidence="5">DUF3862 domain-containing protein</fullName>
    </recommendedName>
</protein>
<dbReference type="RefSeq" id="WP_070370468.1">
    <property type="nucleotide sequence ID" value="NZ_LKEU01000023.1"/>
</dbReference>
<dbReference type="PROSITE" id="PS51257">
    <property type="entry name" value="PROKAR_LIPOPROTEIN"/>
    <property type="match status" value="1"/>
</dbReference>
<comment type="caution">
    <text evidence="3">The sequence shown here is derived from an EMBL/GenBank/DDBJ whole genome shotgun (WGS) entry which is preliminary data.</text>
</comment>
<feature type="chain" id="PRO_5038610076" description="DUF3862 domain-containing protein" evidence="2">
    <location>
        <begin position="25"/>
        <end position="208"/>
    </location>
</feature>
<evidence type="ECO:0000256" key="2">
    <source>
        <dbReference type="SAM" id="SignalP"/>
    </source>
</evidence>
<keyword evidence="2" id="KW-0732">Signal</keyword>
<dbReference type="Gene3D" id="3.10.450.730">
    <property type="entry name" value="BLIP domain"/>
    <property type="match status" value="1"/>
</dbReference>